<dbReference type="InterPro" id="IPR004843">
    <property type="entry name" value="Calcineurin-like_PHP"/>
</dbReference>
<dbReference type="EMBL" id="JBHUDE010000154">
    <property type="protein sequence ID" value="MFD1609350.1"/>
    <property type="molecule type" value="Genomic_DNA"/>
</dbReference>
<keyword evidence="1" id="KW-0732">Signal</keyword>
<evidence type="ECO:0000313" key="6">
    <source>
        <dbReference type="EMBL" id="MFD1609350.1"/>
    </source>
</evidence>
<feature type="compositionally biased region" description="Polar residues" evidence="2">
    <location>
        <begin position="890"/>
        <end position="912"/>
    </location>
</feature>
<dbReference type="InterPro" id="IPR006179">
    <property type="entry name" value="5_nucleotidase/apyrase"/>
</dbReference>
<dbReference type="CDD" id="cd00845">
    <property type="entry name" value="MPP_UshA_N_like"/>
    <property type="match status" value="1"/>
</dbReference>
<dbReference type="PRINTS" id="PR01607">
    <property type="entry name" value="APYRASEFAMLY"/>
</dbReference>
<reference evidence="7" key="1">
    <citation type="journal article" date="2019" name="Int. J. Syst. Evol. Microbiol.">
        <title>The Global Catalogue of Microorganisms (GCM) 10K type strain sequencing project: providing services to taxonomists for standard genome sequencing and annotation.</title>
        <authorList>
            <consortium name="The Broad Institute Genomics Platform"/>
            <consortium name="The Broad Institute Genome Sequencing Center for Infectious Disease"/>
            <person name="Wu L."/>
            <person name="Ma J."/>
        </authorList>
    </citation>
    <scope>NUCLEOTIDE SEQUENCE [LARGE SCALE GENOMIC DNA]</scope>
    <source>
        <strain evidence="7">CGMCC 1.12376</strain>
    </source>
</reference>
<evidence type="ECO:0000256" key="3">
    <source>
        <dbReference type="SAM" id="Phobius"/>
    </source>
</evidence>
<feature type="domain" description="5'-Nucleotidase C-terminal" evidence="5">
    <location>
        <begin position="508"/>
        <end position="646"/>
    </location>
</feature>
<feature type="domain" description="Calcineurin-like phosphoesterase" evidence="4">
    <location>
        <begin position="37"/>
        <end position="233"/>
    </location>
</feature>
<keyword evidence="3" id="KW-0812">Transmembrane</keyword>
<dbReference type="Pfam" id="PF02872">
    <property type="entry name" value="5_nucleotid_C"/>
    <property type="match status" value="2"/>
</dbReference>
<dbReference type="InterPro" id="IPR008334">
    <property type="entry name" value="5'-Nucleotdase_C"/>
</dbReference>
<name>A0ABW4HX21_9BACI</name>
<feature type="region of interest" description="Disordered" evidence="2">
    <location>
        <begin position="871"/>
        <end position="912"/>
    </location>
</feature>
<dbReference type="SUPFAM" id="SSF55816">
    <property type="entry name" value="5'-nucleotidase (syn. UDP-sugar hydrolase), C-terminal domain"/>
    <property type="match status" value="2"/>
</dbReference>
<keyword evidence="7" id="KW-1185">Reference proteome</keyword>
<evidence type="ECO:0000313" key="7">
    <source>
        <dbReference type="Proteomes" id="UP001597221"/>
    </source>
</evidence>
<comment type="caution">
    <text evidence="6">The sequence shown here is derived from an EMBL/GenBank/DDBJ whole genome shotgun (WGS) entry which is preliminary data.</text>
</comment>
<dbReference type="Pfam" id="PF00149">
    <property type="entry name" value="Metallophos"/>
    <property type="match status" value="1"/>
</dbReference>
<dbReference type="PANTHER" id="PTHR11575">
    <property type="entry name" value="5'-NUCLEOTIDASE-RELATED"/>
    <property type="match status" value="1"/>
</dbReference>
<dbReference type="Gene3D" id="3.90.780.10">
    <property type="entry name" value="5'-Nucleotidase, C-terminal domain"/>
    <property type="match status" value="2"/>
</dbReference>
<organism evidence="6 7">
    <name type="scientific">Oceanobacillus luteolus</name>
    <dbReference type="NCBI Taxonomy" id="1274358"/>
    <lineage>
        <taxon>Bacteria</taxon>
        <taxon>Bacillati</taxon>
        <taxon>Bacillota</taxon>
        <taxon>Bacilli</taxon>
        <taxon>Bacillales</taxon>
        <taxon>Bacillaceae</taxon>
        <taxon>Oceanobacillus</taxon>
    </lineage>
</organism>
<evidence type="ECO:0000259" key="4">
    <source>
        <dbReference type="Pfam" id="PF00149"/>
    </source>
</evidence>
<sequence length="949" mass="104316">MERAVLRRSLGFIITFCIMFFAIAGTVYGEDDDLVRLKVLHTNDLHAKIDEFGKIAAYIDAERESADHSLYLDAGDIFSGNPVVDLQYGSPIIELLNNMEVDAMTIGNHEFDYGQAETVKRMEQSNFPWLSANTYVTGDTTVPFPKPKPYEIFEVNGVTVGVFALTQAPPATGPANIVGIEFGDPIEVAKEYERLADETDILIALTHIGYPEDRELAEEVDFFDVIIGAHTHTTLTEPAIVNGTPIVQTGSNAQNIGNVTVTYDSEADEVIGVDGFLQPVEDLTEIDSEIQGLVDKYNGEMDEILSEEIGETSTGLDRNNFHETDSSIGNFWTDAMRHHTGADIAFTNTGGIRADIAPGTLTVRDIYTVEPFENEIMTMEITGAALKDVIHYSYTRDGRNQIDLQTSGLHYTIITDRNGQYLDARLEKDGKPVKDDETFVLAVSDFLASGGSGYNFVGEVVEPLTGKMTEAMINYAKYLTEQGEKVDFYNEGRIAIEVDDGAPVEGEVIGSTNNGLSSKNKEQGDTGLGNLYTDAVRAWTDADFAILNGSSVTGSIPAGDILDKQIEALDRHGNEIVAVKTTGKKLKEMILTQSQYANQVDIQVSGFHYSLIEENGKFIDVYLTLPDGSPLDLNAEYVVAYNDYMHGAPFYNIGTETVGSNFGPVWKSVVDFVKKHDGPIDYEEGSRIKISEPSDQVVQAEIKVKDGLVTVADASIARLADKGTLIIELPSDIAKITVHFTEEQLRELVEKQATIVIMRKGEVSLVIPAIEFAKNNELSVGLERLNMENPISAVYDFTIKDGEKEITEFNHAIEMIFVLNEEEVTNKEALRVAHLNEDDEWEALETFYEEGMAVAFTDHFSTFAVIEVEKKTDEEGKNPPGNSKDDENVAASSTNKGGKSGDNNSKANTTGKQLPKTATDIFNWILIGVLLIAASCTLYFIQRKKASKA</sequence>
<feature type="transmembrane region" description="Helical" evidence="3">
    <location>
        <begin position="921"/>
        <end position="941"/>
    </location>
</feature>
<dbReference type="InterPro" id="IPR029052">
    <property type="entry name" value="Metallo-depent_PP-like"/>
</dbReference>
<dbReference type="SUPFAM" id="SSF56300">
    <property type="entry name" value="Metallo-dependent phosphatases"/>
    <property type="match status" value="1"/>
</dbReference>
<accession>A0ABW4HX21</accession>
<evidence type="ECO:0000259" key="5">
    <source>
        <dbReference type="Pfam" id="PF02872"/>
    </source>
</evidence>
<keyword evidence="3" id="KW-0472">Membrane</keyword>
<protein>
    <submittedName>
        <fullName evidence="6">5'-nucleotidase C-terminal domain-containing protein</fullName>
    </submittedName>
</protein>
<feature type="compositionally biased region" description="Basic and acidic residues" evidence="2">
    <location>
        <begin position="871"/>
        <end position="887"/>
    </location>
</feature>
<dbReference type="PROSITE" id="PS00785">
    <property type="entry name" value="5_NUCLEOTIDASE_1"/>
    <property type="match status" value="1"/>
</dbReference>
<evidence type="ECO:0000256" key="2">
    <source>
        <dbReference type="SAM" id="MobiDB-lite"/>
    </source>
</evidence>
<dbReference type="PANTHER" id="PTHR11575:SF24">
    <property type="entry name" value="5'-NUCLEOTIDASE"/>
    <property type="match status" value="1"/>
</dbReference>
<proteinExistence type="predicted"/>
<dbReference type="InterPro" id="IPR036907">
    <property type="entry name" value="5'-Nucleotdase_C_sf"/>
</dbReference>
<dbReference type="Gene3D" id="3.60.21.10">
    <property type="match status" value="1"/>
</dbReference>
<dbReference type="InterPro" id="IPR006146">
    <property type="entry name" value="5'-Nucleotdase_CS"/>
</dbReference>
<keyword evidence="3" id="KW-1133">Transmembrane helix</keyword>
<gene>
    <name evidence="6" type="ORF">ACFSBH_17165</name>
</gene>
<evidence type="ECO:0000256" key="1">
    <source>
        <dbReference type="ARBA" id="ARBA00022729"/>
    </source>
</evidence>
<feature type="domain" description="5'-Nucleotidase C-terminal" evidence="5">
    <location>
        <begin position="309"/>
        <end position="457"/>
    </location>
</feature>
<dbReference type="RefSeq" id="WP_379598772.1">
    <property type="nucleotide sequence ID" value="NZ_JBHUDE010000154.1"/>
</dbReference>
<dbReference type="Proteomes" id="UP001597221">
    <property type="component" value="Unassembled WGS sequence"/>
</dbReference>